<keyword evidence="6" id="KW-0680">Restriction system</keyword>
<dbReference type="Gene3D" id="1.20.1260.30">
    <property type="match status" value="1"/>
</dbReference>
<sequence length="586" mass="67694">MLTDPNLKSKVDLLWDKLWTGGLSNPMDAIEQFSFLLFLKRLDESEDLNERQAKRRKEDYQPKIPLEMRWRHWTQMKAEDALNHVKNKVFPWLKEMGNSDNEEENEEENKEENKEETDENQSSFSEYMQTAEFKINKPSLLIEACKSIDEMKISEQNQDVQGDLYEYLLNKLSIAGRNGQFRTPRHIIRMMVEMVEPKPTDRIGDLAAGTCGFPVNAYQYILEKNTSPEILFDEQGNKRLVGDLLTPEQQEFLQTEAFTAYDNDSGMTMLRIGSMNFMLHGIEQPRFFAKDTLSKRFDDEKTLDLVLMNPPFKGAVDAADVHPKLAGLSKKSELLFLHLILRVLDMGGRCAVIVPDGVLFGSSKAHVEIRKKIIEENRLDGVVSMPSGVFKPYAGVSTAVLLFTRGGTTDRVWFYDMEHDGFSLDDKRQPVTENDIPDILHCWKNRFNADVTQQNEERLAELKKQIAPLKAERLLLHKEINRLTFENAIAPADDEATRQALEMDKQKLALLHEKISPLQNEINQLNRQFWVTKAQVKGNKYDLSASRYRQVEQDEVFYDVPQVTLERLLKLEDVMGAEVRELERLL</sequence>
<evidence type="ECO:0000313" key="12">
    <source>
        <dbReference type="Proteomes" id="UP000662185"/>
    </source>
</evidence>
<evidence type="ECO:0000259" key="10">
    <source>
        <dbReference type="Pfam" id="PF12161"/>
    </source>
</evidence>
<keyword evidence="4" id="KW-0808">Transferase</keyword>
<dbReference type="GO" id="GO:0003677">
    <property type="term" value="F:DNA binding"/>
    <property type="evidence" value="ECO:0007669"/>
    <property type="project" value="InterPro"/>
</dbReference>
<comment type="catalytic activity">
    <reaction evidence="7">
        <text>a 2'-deoxyadenosine in DNA + S-adenosyl-L-methionine = an N(6)-methyl-2'-deoxyadenosine in DNA + S-adenosyl-L-homocysteine + H(+)</text>
        <dbReference type="Rhea" id="RHEA:15197"/>
        <dbReference type="Rhea" id="RHEA-COMP:12418"/>
        <dbReference type="Rhea" id="RHEA-COMP:12419"/>
        <dbReference type="ChEBI" id="CHEBI:15378"/>
        <dbReference type="ChEBI" id="CHEBI:57856"/>
        <dbReference type="ChEBI" id="CHEBI:59789"/>
        <dbReference type="ChEBI" id="CHEBI:90615"/>
        <dbReference type="ChEBI" id="CHEBI:90616"/>
        <dbReference type="EC" id="2.1.1.72"/>
    </reaction>
</comment>
<dbReference type="PANTHER" id="PTHR42933:SF3">
    <property type="entry name" value="TYPE I RESTRICTION ENZYME MJAVIII METHYLASE SUBUNIT"/>
    <property type="match status" value="1"/>
</dbReference>
<dbReference type="InterPro" id="IPR029063">
    <property type="entry name" value="SAM-dependent_MTases_sf"/>
</dbReference>
<evidence type="ECO:0000256" key="7">
    <source>
        <dbReference type="ARBA" id="ARBA00047942"/>
    </source>
</evidence>
<dbReference type="GO" id="GO:0008170">
    <property type="term" value="F:N-methyltransferase activity"/>
    <property type="evidence" value="ECO:0007669"/>
    <property type="project" value="InterPro"/>
</dbReference>
<dbReference type="GO" id="GO:0032259">
    <property type="term" value="P:methylation"/>
    <property type="evidence" value="ECO:0007669"/>
    <property type="project" value="UniProtKB-KW"/>
</dbReference>
<dbReference type="Pfam" id="PF12161">
    <property type="entry name" value="HsdM_N"/>
    <property type="match status" value="1"/>
</dbReference>
<evidence type="ECO:0000256" key="8">
    <source>
        <dbReference type="SAM" id="MobiDB-lite"/>
    </source>
</evidence>
<dbReference type="EC" id="2.1.1.72" evidence="2"/>
<evidence type="ECO:0000256" key="5">
    <source>
        <dbReference type="ARBA" id="ARBA00022691"/>
    </source>
</evidence>
<dbReference type="InterPro" id="IPR038333">
    <property type="entry name" value="T1MK-like_N_sf"/>
</dbReference>
<dbReference type="InterPro" id="IPR051537">
    <property type="entry name" value="DNA_Adenine_Mtase"/>
</dbReference>
<feature type="compositionally biased region" description="Acidic residues" evidence="8">
    <location>
        <begin position="100"/>
        <end position="119"/>
    </location>
</feature>
<reference evidence="12" key="1">
    <citation type="journal article" date="2020" name="ISME J.">
        <title>Comparative genomics reveals insights into cyanobacterial evolution and habitat adaptation.</title>
        <authorList>
            <person name="Chen M.Y."/>
            <person name="Teng W.K."/>
            <person name="Zhao L."/>
            <person name="Hu C.X."/>
            <person name="Zhou Y.K."/>
            <person name="Han B.P."/>
            <person name="Song L.R."/>
            <person name="Shu W.S."/>
        </authorList>
    </citation>
    <scope>NUCLEOTIDE SEQUENCE [LARGE SCALE GENOMIC DNA]</scope>
    <source>
        <strain evidence="12">FACHB-251</strain>
    </source>
</reference>
<protein>
    <recommendedName>
        <fullName evidence="2">site-specific DNA-methyltransferase (adenine-specific)</fullName>
        <ecNumber evidence="2">2.1.1.72</ecNumber>
    </recommendedName>
</protein>
<proteinExistence type="inferred from homology"/>
<dbReference type="GO" id="GO:0009007">
    <property type="term" value="F:site-specific DNA-methyltransferase (adenine-specific) activity"/>
    <property type="evidence" value="ECO:0007669"/>
    <property type="project" value="UniProtKB-EC"/>
</dbReference>
<feature type="domain" description="N6 adenine-specific DNA methyltransferase N-terminal" evidence="10">
    <location>
        <begin position="7"/>
        <end position="126"/>
    </location>
</feature>
<dbReference type="InterPro" id="IPR022749">
    <property type="entry name" value="D12N6_MeTrfase_N"/>
</dbReference>
<dbReference type="RefSeq" id="WP_190556055.1">
    <property type="nucleotide sequence ID" value="NZ_JACJQU010000001.1"/>
</dbReference>
<name>A0A926ZYG3_9NOST</name>
<accession>A0A926ZYG3</accession>
<keyword evidence="5" id="KW-0949">S-adenosyl-L-methionine</keyword>
<evidence type="ECO:0000256" key="3">
    <source>
        <dbReference type="ARBA" id="ARBA00022603"/>
    </source>
</evidence>
<evidence type="ECO:0000256" key="4">
    <source>
        <dbReference type="ARBA" id="ARBA00022679"/>
    </source>
</evidence>
<comment type="caution">
    <text evidence="11">The sequence shown here is derived from an EMBL/GenBank/DDBJ whole genome shotgun (WGS) entry which is preliminary data.</text>
</comment>
<dbReference type="AlphaFoldDB" id="A0A926ZYG3"/>
<evidence type="ECO:0000259" key="9">
    <source>
        <dbReference type="Pfam" id="PF02384"/>
    </source>
</evidence>
<dbReference type="EMBL" id="JACJQU010000001">
    <property type="protein sequence ID" value="MBD2292009.1"/>
    <property type="molecule type" value="Genomic_DNA"/>
</dbReference>
<evidence type="ECO:0000256" key="6">
    <source>
        <dbReference type="ARBA" id="ARBA00022747"/>
    </source>
</evidence>
<evidence type="ECO:0000313" key="11">
    <source>
        <dbReference type="EMBL" id="MBD2292009.1"/>
    </source>
</evidence>
<dbReference type="InterPro" id="IPR003356">
    <property type="entry name" value="DNA_methylase_A-5"/>
</dbReference>
<evidence type="ECO:0000256" key="2">
    <source>
        <dbReference type="ARBA" id="ARBA00011900"/>
    </source>
</evidence>
<dbReference type="GO" id="GO:0009307">
    <property type="term" value="P:DNA restriction-modification system"/>
    <property type="evidence" value="ECO:0007669"/>
    <property type="project" value="UniProtKB-KW"/>
</dbReference>
<dbReference type="Proteomes" id="UP000662185">
    <property type="component" value="Unassembled WGS sequence"/>
</dbReference>
<dbReference type="SUPFAM" id="SSF53335">
    <property type="entry name" value="S-adenosyl-L-methionine-dependent methyltransferases"/>
    <property type="match status" value="1"/>
</dbReference>
<dbReference type="Gene3D" id="3.40.50.150">
    <property type="entry name" value="Vaccinia Virus protein VP39"/>
    <property type="match status" value="1"/>
</dbReference>
<keyword evidence="12" id="KW-1185">Reference proteome</keyword>
<gene>
    <name evidence="11" type="ORF">H6G06_00570</name>
</gene>
<organism evidence="11 12">
    <name type="scientific">Anabaena sphaerica FACHB-251</name>
    <dbReference type="NCBI Taxonomy" id="2692883"/>
    <lineage>
        <taxon>Bacteria</taxon>
        <taxon>Bacillati</taxon>
        <taxon>Cyanobacteriota</taxon>
        <taxon>Cyanophyceae</taxon>
        <taxon>Nostocales</taxon>
        <taxon>Nostocaceae</taxon>
        <taxon>Anabaena</taxon>
    </lineage>
</organism>
<keyword evidence="3 11" id="KW-0489">Methyltransferase</keyword>
<feature type="domain" description="DNA methylase adenine-specific" evidence="9">
    <location>
        <begin position="157"/>
        <end position="450"/>
    </location>
</feature>
<dbReference type="PANTHER" id="PTHR42933">
    <property type="entry name" value="SLR6095 PROTEIN"/>
    <property type="match status" value="1"/>
</dbReference>
<feature type="region of interest" description="Disordered" evidence="8">
    <location>
        <begin position="95"/>
        <end position="124"/>
    </location>
</feature>
<evidence type="ECO:0000256" key="1">
    <source>
        <dbReference type="ARBA" id="ARBA00006594"/>
    </source>
</evidence>
<dbReference type="Pfam" id="PF02384">
    <property type="entry name" value="N6_Mtase"/>
    <property type="match status" value="1"/>
</dbReference>
<dbReference type="PRINTS" id="PR00507">
    <property type="entry name" value="N12N6MTFRASE"/>
</dbReference>
<comment type="similarity">
    <text evidence="1">Belongs to the N(4)/N(6)-methyltransferase family.</text>
</comment>